<organism evidence="4 5">
    <name type="scientific">Trueperella bonasi</name>
    <dbReference type="NCBI Taxonomy" id="312286"/>
    <lineage>
        <taxon>Bacteria</taxon>
        <taxon>Bacillati</taxon>
        <taxon>Actinomycetota</taxon>
        <taxon>Actinomycetes</taxon>
        <taxon>Actinomycetales</taxon>
        <taxon>Actinomycetaceae</taxon>
        <taxon>Trueperella</taxon>
    </lineage>
</organism>
<evidence type="ECO:0000256" key="1">
    <source>
        <dbReference type="SAM" id="MobiDB-lite"/>
    </source>
</evidence>
<keyword evidence="2" id="KW-0472">Membrane</keyword>
<feature type="compositionally biased region" description="Polar residues" evidence="1">
    <location>
        <begin position="238"/>
        <end position="259"/>
    </location>
</feature>
<evidence type="ECO:0000313" key="4">
    <source>
        <dbReference type="EMBL" id="MDP9805857.1"/>
    </source>
</evidence>
<sequence length="286" mass="30373">MKRLLLALAILLGIATPAFAAPVEDPAKVPDAVAAWFSEKAQATVRSYGQQAFPDLMVEDIAALTVGSPQLTSVMGNGKTPETAIQPASRWIAPIMSGESAVGAVSVNFSDGIAGDEIVRGDARLGSAIARGNKDTNLVWDTRFDAWYLQRGTRIEPADSAGANIVLGSVPLGDFLKQRERILSGPEPVSAQAEDPIRPAARDGRSFALTLAMILGVIAILVGSLVWLRAEQQGREGAQNSDELSGTQRTGSQGDSASKTRFRDSAKKINVYRTKKAKDDSDLPDD</sequence>
<evidence type="ECO:0000256" key="2">
    <source>
        <dbReference type="SAM" id="Phobius"/>
    </source>
</evidence>
<proteinExistence type="predicted"/>
<reference evidence="4 5" key="1">
    <citation type="submission" date="2023-07" db="EMBL/GenBank/DDBJ databases">
        <title>Sequencing the genomes of 1000 actinobacteria strains.</title>
        <authorList>
            <person name="Klenk H.-P."/>
        </authorList>
    </citation>
    <scope>NUCLEOTIDE SEQUENCE [LARGE SCALE GENOMIC DNA]</scope>
    <source>
        <strain evidence="4 5">DSM 17163</strain>
    </source>
</reference>
<keyword evidence="3" id="KW-0732">Signal</keyword>
<dbReference type="Proteomes" id="UP001243212">
    <property type="component" value="Unassembled WGS sequence"/>
</dbReference>
<gene>
    <name evidence="4" type="ORF">J2S70_000439</name>
</gene>
<feature type="signal peptide" evidence="3">
    <location>
        <begin position="1"/>
        <end position="20"/>
    </location>
</feature>
<comment type="caution">
    <text evidence="4">The sequence shown here is derived from an EMBL/GenBank/DDBJ whole genome shotgun (WGS) entry which is preliminary data.</text>
</comment>
<dbReference type="EMBL" id="JAUSQX010000001">
    <property type="protein sequence ID" value="MDP9805857.1"/>
    <property type="molecule type" value="Genomic_DNA"/>
</dbReference>
<name>A0ABT9NF81_9ACTO</name>
<protein>
    <submittedName>
        <fullName evidence="4">Uncharacterized protein</fullName>
    </submittedName>
</protein>
<keyword evidence="5" id="KW-1185">Reference proteome</keyword>
<evidence type="ECO:0000256" key="3">
    <source>
        <dbReference type="SAM" id="SignalP"/>
    </source>
</evidence>
<keyword evidence="2" id="KW-0812">Transmembrane</keyword>
<feature type="transmembrane region" description="Helical" evidence="2">
    <location>
        <begin position="207"/>
        <end position="228"/>
    </location>
</feature>
<accession>A0ABT9NF81</accession>
<dbReference type="RefSeq" id="WP_307682113.1">
    <property type="nucleotide sequence ID" value="NZ_JAUSQX010000001.1"/>
</dbReference>
<feature type="compositionally biased region" description="Basic and acidic residues" evidence="1">
    <location>
        <begin position="277"/>
        <end position="286"/>
    </location>
</feature>
<evidence type="ECO:0000313" key="5">
    <source>
        <dbReference type="Proteomes" id="UP001243212"/>
    </source>
</evidence>
<feature type="chain" id="PRO_5047453688" evidence="3">
    <location>
        <begin position="21"/>
        <end position="286"/>
    </location>
</feature>
<feature type="region of interest" description="Disordered" evidence="1">
    <location>
        <begin position="236"/>
        <end position="286"/>
    </location>
</feature>
<keyword evidence="2" id="KW-1133">Transmembrane helix</keyword>